<gene>
    <name evidence="1" type="ORF">A2851_04715</name>
</gene>
<evidence type="ECO:0008006" key="3">
    <source>
        <dbReference type="Google" id="ProtNLM"/>
    </source>
</evidence>
<dbReference type="AlphaFoldDB" id="A0A1F6CUN0"/>
<dbReference type="EMBL" id="MFKT01000022">
    <property type="protein sequence ID" value="OGG52845.1"/>
    <property type="molecule type" value="Genomic_DNA"/>
</dbReference>
<dbReference type="InterPro" id="IPR036388">
    <property type="entry name" value="WH-like_DNA-bd_sf"/>
</dbReference>
<dbReference type="Proteomes" id="UP000176863">
    <property type="component" value="Unassembled WGS sequence"/>
</dbReference>
<evidence type="ECO:0000313" key="1">
    <source>
        <dbReference type="EMBL" id="OGG52845.1"/>
    </source>
</evidence>
<evidence type="ECO:0000313" key="2">
    <source>
        <dbReference type="Proteomes" id="UP000176863"/>
    </source>
</evidence>
<name>A0A1F6CUN0_9BACT</name>
<protein>
    <recommendedName>
        <fullName evidence="3">HTH deoR-type domain-containing protein</fullName>
    </recommendedName>
</protein>
<organism evidence="1 2">
    <name type="scientific">Candidatus Kaiserbacteria bacterium RIFCSPHIGHO2_01_FULL_53_29</name>
    <dbReference type="NCBI Taxonomy" id="1798480"/>
    <lineage>
        <taxon>Bacteria</taxon>
        <taxon>Candidatus Kaiseribacteriota</taxon>
    </lineage>
</organism>
<accession>A0A1F6CUN0</accession>
<dbReference type="Gene3D" id="1.10.10.10">
    <property type="entry name" value="Winged helix-like DNA-binding domain superfamily/Winged helix DNA-binding domain"/>
    <property type="match status" value="1"/>
</dbReference>
<dbReference type="STRING" id="1798480.A2851_04715"/>
<sequence length="249" mass="27463">MQRDIQKPDPLSRFFDKNSVRTNPFGANQSADRAYRRAERIVAALYLVTNHIPPGESLRVSVRTGALLILDNVLSLRDEMRATDSNHVQACRASIRHLISLVRMLAVSGFLSIQNTTTVIEGLDELGNFLGASQNSPLSENIALSREDLLDIGGGLKDIKDSRSIKDKVVVKDINILSDKKPDSSALSVREQGIIAILRSGGELGIKDICANLPEYSEKMIQRDLVVLVGAGRVKKTGLKRWSRYSLAR</sequence>
<reference evidence="1 2" key="1">
    <citation type="journal article" date="2016" name="Nat. Commun.">
        <title>Thousands of microbial genomes shed light on interconnected biogeochemical processes in an aquifer system.</title>
        <authorList>
            <person name="Anantharaman K."/>
            <person name="Brown C.T."/>
            <person name="Hug L.A."/>
            <person name="Sharon I."/>
            <person name="Castelle C.J."/>
            <person name="Probst A.J."/>
            <person name="Thomas B.C."/>
            <person name="Singh A."/>
            <person name="Wilkins M.J."/>
            <person name="Karaoz U."/>
            <person name="Brodie E.L."/>
            <person name="Williams K.H."/>
            <person name="Hubbard S.S."/>
            <person name="Banfield J.F."/>
        </authorList>
    </citation>
    <scope>NUCLEOTIDE SEQUENCE [LARGE SCALE GENOMIC DNA]</scope>
</reference>
<comment type="caution">
    <text evidence="1">The sequence shown here is derived from an EMBL/GenBank/DDBJ whole genome shotgun (WGS) entry which is preliminary data.</text>
</comment>
<proteinExistence type="predicted"/>